<dbReference type="InterPro" id="IPR012475">
    <property type="entry name" value="Fungal_lectin"/>
</dbReference>
<dbReference type="OrthoDB" id="407298at2759"/>
<dbReference type="OMA" id="MAITERC"/>
<comment type="similarity">
    <text evidence="1">Belongs to the fungal fucose-specific lectin family.</text>
</comment>
<protein>
    <recommendedName>
        <fullName evidence="2">Fucose-specific lectin</fullName>
    </recommendedName>
</protein>
<dbReference type="GO" id="GO:0030246">
    <property type="term" value="F:carbohydrate binding"/>
    <property type="evidence" value="ECO:0007669"/>
    <property type="project" value="UniProtKB-KW"/>
</dbReference>
<dbReference type="STRING" id="454130.A0A0U5FUZ1"/>
<reference evidence="5" key="1">
    <citation type="journal article" date="2016" name="Genome Announc.">
        <title>Draft genome sequences of fungus Aspergillus calidoustus.</title>
        <authorList>
            <person name="Horn F."/>
            <person name="Linde J."/>
            <person name="Mattern D.J."/>
            <person name="Walther G."/>
            <person name="Guthke R."/>
            <person name="Scherlach K."/>
            <person name="Martin K."/>
            <person name="Brakhage A.A."/>
            <person name="Petzke L."/>
            <person name="Valiante V."/>
        </authorList>
    </citation>
    <scope>NUCLEOTIDE SEQUENCE [LARGE SCALE GENOMIC DNA]</scope>
    <source>
        <strain evidence="5">SF006504</strain>
    </source>
</reference>
<dbReference type="SUPFAM" id="SSF89372">
    <property type="entry name" value="Fucose-specific lectin"/>
    <property type="match status" value="2"/>
</dbReference>
<accession>A0A0U5FUZ1</accession>
<proteinExistence type="inferred from homology"/>
<dbReference type="Gene3D" id="2.120.10.70">
    <property type="entry name" value="Fucose-specific lectin"/>
    <property type="match status" value="1"/>
</dbReference>
<evidence type="ECO:0000313" key="5">
    <source>
        <dbReference type="Proteomes" id="UP000054771"/>
    </source>
</evidence>
<name>A0A0U5FUZ1_ASPCI</name>
<gene>
    <name evidence="4" type="ORF">ASPCAL00503</name>
</gene>
<evidence type="ECO:0000256" key="3">
    <source>
        <dbReference type="ARBA" id="ARBA00022734"/>
    </source>
</evidence>
<organism evidence="4 5">
    <name type="scientific">Aspergillus calidoustus</name>
    <dbReference type="NCBI Taxonomy" id="454130"/>
    <lineage>
        <taxon>Eukaryota</taxon>
        <taxon>Fungi</taxon>
        <taxon>Dikarya</taxon>
        <taxon>Ascomycota</taxon>
        <taxon>Pezizomycotina</taxon>
        <taxon>Eurotiomycetes</taxon>
        <taxon>Eurotiomycetidae</taxon>
        <taxon>Eurotiales</taxon>
        <taxon>Aspergillaceae</taxon>
        <taxon>Aspergillus</taxon>
        <taxon>Aspergillus subgen. Nidulantes</taxon>
    </lineage>
</organism>
<dbReference type="Proteomes" id="UP000054771">
    <property type="component" value="Unassembled WGS sequence"/>
</dbReference>
<dbReference type="EMBL" id="CDMC01000001">
    <property type="protein sequence ID" value="CEL00911.1"/>
    <property type="molecule type" value="Genomic_DNA"/>
</dbReference>
<keyword evidence="3" id="KW-0430">Lectin</keyword>
<evidence type="ECO:0000256" key="1">
    <source>
        <dbReference type="ARBA" id="ARBA00009042"/>
    </source>
</evidence>
<evidence type="ECO:0000256" key="2">
    <source>
        <dbReference type="ARBA" id="ARBA00015560"/>
    </source>
</evidence>
<keyword evidence="5" id="KW-1185">Reference proteome</keyword>
<dbReference type="AlphaFoldDB" id="A0A0U5FUZ1"/>
<evidence type="ECO:0000313" key="4">
    <source>
        <dbReference type="EMBL" id="CEL00911.1"/>
    </source>
</evidence>
<sequence length="303" mass="33912">MAHAGAQQIRFRCAIAALSNKENIHVYSQDTSGGIREARFENGQWAGGDEGSILKHGVPGTPIAAVRRNQDERVHVFYIAEGNVARQIQRDPRGRWQDGDLNQANVLVAPYSMIVACYVEDANQPLRLYVQLLDNSIQEYGSDDSGRGWSQMANLGPALPGTGLALFCQDENMAITERCCRDGRTWKNGNLSIAKANPRTDLTALRCGNNEVRVYYVDRDNRIKERLTTNDNWREGQFDQPCVPGSQVAAVSWEGSRKDSSAFSHNQCNIRVYFQDGHQVTAITEWKYDGKWEQGHRGLPPAQ</sequence>
<dbReference type="Pfam" id="PF07938">
    <property type="entry name" value="Fungal_lectin"/>
    <property type="match status" value="1"/>
</dbReference>